<proteinExistence type="predicted"/>
<feature type="region of interest" description="Disordered" evidence="1">
    <location>
        <begin position="212"/>
        <end position="239"/>
    </location>
</feature>
<dbReference type="Proteomes" id="UP000653454">
    <property type="component" value="Unassembled WGS sequence"/>
</dbReference>
<gene>
    <name evidence="3" type="ORF">PLXY2_LOCUS3753</name>
</gene>
<dbReference type="Pfam" id="PF06585">
    <property type="entry name" value="JHBP"/>
    <property type="match status" value="1"/>
</dbReference>
<dbReference type="InterPro" id="IPR010562">
    <property type="entry name" value="Haemolymph_juvenile_hormone-bd"/>
</dbReference>
<dbReference type="PANTHER" id="PTHR11008">
    <property type="entry name" value="PROTEIN TAKEOUT-LIKE PROTEIN"/>
    <property type="match status" value="1"/>
</dbReference>
<feature type="signal peptide" evidence="2">
    <location>
        <begin position="1"/>
        <end position="25"/>
    </location>
</feature>
<keyword evidence="4" id="KW-1185">Reference proteome</keyword>
<dbReference type="Gene3D" id="3.15.10.30">
    <property type="entry name" value="Haemolymph juvenile hormone binding protein"/>
    <property type="match status" value="1"/>
</dbReference>
<keyword evidence="2" id="KW-0732">Signal</keyword>
<dbReference type="PANTHER" id="PTHR11008:SF39">
    <property type="entry name" value="CIRCADIAN CLOCK-CONTROLLED PROTEIN-LIKE PROTEIN"/>
    <property type="match status" value="1"/>
</dbReference>
<evidence type="ECO:0000256" key="2">
    <source>
        <dbReference type="SAM" id="SignalP"/>
    </source>
</evidence>
<comment type="caution">
    <text evidence="3">The sequence shown here is derived from an EMBL/GenBank/DDBJ whole genome shotgun (WGS) entry which is preliminary data.</text>
</comment>
<feature type="chain" id="PRO_5035758289" evidence="2">
    <location>
        <begin position="26"/>
        <end position="239"/>
    </location>
</feature>
<dbReference type="EMBL" id="CAJHNJ030000010">
    <property type="protein sequence ID" value="CAG9107169.1"/>
    <property type="molecule type" value="Genomic_DNA"/>
</dbReference>
<dbReference type="GO" id="GO:0005615">
    <property type="term" value="C:extracellular space"/>
    <property type="evidence" value="ECO:0007669"/>
    <property type="project" value="TreeGrafter"/>
</dbReference>
<dbReference type="InterPro" id="IPR038606">
    <property type="entry name" value="To_sf"/>
</dbReference>
<organism evidence="3 4">
    <name type="scientific">Plutella xylostella</name>
    <name type="common">Diamondback moth</name>
    <name type="synonym">Plutella maculipennis</name>
    <dbReference type="NCBI Taxonomy" id="51655"/>
    <lineage>
        <taxon>Eukaryota</taxon>
        <taxon>Metazoa</taxon>
        <taxon>Ecdysozoa</taxon>
        <taxon>Arthropoda</taxon>
        <taxon>Hexapoda</taxon>
        <taxon>Insecta</taxon>
        <taxon>Pterygota</taxon>
        <taxon>Neoptera</taxon>
        <taxon>Endopterygota</taxon>
        <taxon>Lepidoptera</taxon>
        <taxon>Glossata</taxon>
        <taxon>Ditrysia</taxon>
        <taxon>Yponomeutoidea</taxon>
        <taxon>Plutellidae</taxon>
        <taxon>Plutella</taxon>
    </lineage>
</organism>
<protein>
    <submittedName>
        <fullName evidence="3">(diamondback moth) hypothetical protein</fullName>
    </submittedName>
</protein>
<evidence type="ECO:0000256" key="1">
    <source>
        <dbReference type="SAM" id="MobiDB-lite"/>
    </source>
</evidence>
<dbReference type="AlphaFoldDB" id="A0A8S4E0I9"/>
<name>A0A8S4E0I9_PLUXY</name>
<evidence type="ECO:0000313" key="4">
    <source>
        <dbReference type="Proteomes" id="UP000653454"/>
    </source>
</evidence>
<evidence type="ECO:0000313" key="3">
    <source>
        <dbReference type="EMBL" id="CAG9107169.1"/>
    </source>
</evidence>
<feature type="compositionally biased region" description="Polar residues" evidence="1">
    <location>
        <begin position="213"/>
        <end position="224"/>
    </location>
</feature>
<reference evidence="3" key="1">
    <citation type="submission" date="2020-11" db="EMBL/GenBank/DDBJ databases">
        <authorList>
            <person name="Whiteford S."/>
        </authorList>
    </citation>
    <scope>NUCLEOTIDE SEQUENCE</scope>
</reference>
<accession>A0A8S4E0I9</accession>
<dbReference type="SMART" id="SM00700">
    <property type="entry name" value="JHBP"/>
    <property type="match status" value="1"/>
</dbReference>
<sequence length="239" mass="26275">MVKMFTSKFVSSLFMVLCAISGGSLKQIPDYIEVCKRDQSTINECVLKSIEKIRPKLAEGIPELQVPTIEPFVIPQIVVDSGNVVQFVAIGQDVKVSGASNFTIKNIDVDLDTFTIRGRVRFPRLHFDGRYTLDARVLVLPLKGQGNILADAGQYIQGVAVSDTSTGATRWTHEYWSCRSRDRATSSPTRVSIYRVLQVTVSVTLKRALHAGRTSTGPAAQGTGQHPRRRGSVYTGCCK</sequence>